<dbReference type="InterPro" id="IPR002110">
    <property type="entry name" value="Ankyrin_rpt"/>
</dbReference>
<name>A0A0H5QY79_9EUKA</name>
<reference evidence="1" key="1">
    <citation type="submission" date="2015-04" db="EMBL/GenBank/DDBJ databases">
        <title>The genome sequence of the plant pathogenic Rhizarian Plasmodiophora brassicae reveals insights in its biotrophic life cycle and the origin of chitin synthesis.</title>
        <authorList>
            <person name="Schwelm A."/>
            <person name="Fogelqvist J."/>
            <person name="Knaust A."/>
            <person name="Julke S."/>
            <person name="Lilja T."/>
            <person name="Dhandapani V."/>
            <person name="Bonilla-Rosso G."/>
            <person name="Karlsson M."/>
            <person name="Shevchenko A."/>
            <person name="Choi S.R."/>
            <person name="Kim H.G."/>
            <person name="Park J.Y."/>
            <person name="Lim Y.P."/>
            <person name="Ludwig-Muller J."/>
            <person name="Dixelius C."/>
        </authorList>
    </citation>
    <scope>NUCLEOTIDE SEQUENCE</scope>
    <source>
        <tissue evidence="1">Potato root galls</tissue>
    </source>
</reference>
<dbReference type="InterPro" id="IPR036770">
    <property type="entry name" value="Ankyrin_rpt-contain_sf"/>
</dbReference>
<dbReference type="Gene3D" id="1.25.40.20">
    <property type="entry name" value="Ankyrin repeat-containing domain"/>
    <property type="match status" value="1"/>
</dbReference>
<dbReference type="AlphaFoldDB" id="A0A0H5QY79"/>
<dbReference type="SUPFAM" id="SSF48403">
    <property type="entry name" value="Ankyrin repeat"/>
    <property type="match status" value="1"/>
</dbReference>
<proteinExistence type="predicted"/>
<organism evidence="1">
    <name type="scientific">Spongospora subterranea</name>
    <dbReference type="NCBI Taxonomy" id="70186"/>
    <lineage>
        <taxon>Eukaryota</taxon>
        <taxon>Sar</taxon>
        <taxon>Rhizaria</taxon>
        <taxon>Endomyxa</taxon>
        <taxon>Phytomyxea</taxon>
        <taxon>Plasmodiophorida</taxon>
        <taxon>Plasmodiophoridae</taxon>
        <taxon>Spongospora</taxon>
    </lineage>
</organism>
<protein>
    <submittedName>
        <fullName evidence="1">Uncharacterized protein</fullName>
    </submittedName>
</protein>
<dbReference type="Pfam" id="PF12796">
    <property type="entry name" value="Ank_2"/>
    <property type="match status" value="1"/>
</dbReference>
<dbReference type="EMBL" id="HACM01006501">
    <property type="protein sequence ID" value="CRZ06943.1"/>
    <property type="molecule type" value="Transcribed_RNA"/>
</dbReference>
<sequence>MKNEGPTRIGNSRESLSCHFRHMSDFFRVSCSEIINLQNHKKETALYLAVSDQRLAVVEVFLGLGADRTIKFNGQTALDLAIQMEAEHKYRSAAEIVKLLSIVNTTT</sequence>
<evidence type="ECO:0000313" key="1">
    <source>
        <dbReference type="EMBL" id="CRZ06943.1"/>
    </source>
</evidence>
<accession>A0A0H5QY79</accession>